<evidence type="ECO:0000313" key="1">
    <source>
        <dbReference type="EMBL" id="MDQ1095668.1"/>
    </source>
</evidence>
<keyword evidence="2" id="KW-1185">Reference proteome</keyword>
<organism evidence="1 2">
    <name type="scientific">Chryseobacterium camelliae</name>
    <dbReference type="NCBI Taxonomy" id="1265445"/>
    <lineage>
        <taxon>Bacteria</taxon>
        <taxon>Pseudomonadati</taxon>
        <taxon>Bacteroidota</taxon>
        <taxon>Flavobacteriia</taxon>
        <taxon>Flavobacteriales</taxon>
        <taxon>Weeksellaceae</taxon>
        <taxon>Chryseobacterium group</taxon>
        <taxon>Chryseobacterium</taxon>
    </lineage>
</organism>
<reference evidence="1 2" key="1">
    <citation type="submission" date="2023-07" db="EMBL/GenBank/DDBJ databases">
        <title>Functional and genomic diversity of the sorghum phyllosphere microbiome.</title>
        <authorList>
            <person name="Shade A."/>
        </authorList>
    </citation>
    <scope>NUCLEOTIDE SEQUENCE [LARGE SCALE GENOMIC DNA]</scope>
    <source>
        <strain evidence="1 2">SORGH_AS_1064</strain>
    </source>
</reference>
<accession>A0ABU0TF24</accession>
<name>A0ABU0TF24_9FLAO</name>
<evidence type="ECO:0000313" key="2">
    <source>
        <dbReference type="Proteomes" id="UP001225072"/>
    </source>
</evidence>
<protein>
    <submittedName>
        <fullName evidence="1">Uncharacterized protein</fullName>
    </submittedName>
</protein>
<dbReference type="Proteomes" id="UP001225072">
    <property type="component" value="Unassembled WGS sequence"/>
</dbReference>
<sequence>MEISVTVKQLGRKHPLLNEEKMSISSEEVQLSVESLIRLIVLQQVESFNAKSFEQEDLDSIKIFVHHLVHWKQQCLWPYPVKVLPVEAVEAFHSSRQQFQGHC</sequence>
<gene>
    <name evidence="1" type="ORF">QE404_000815</name>
</gene>
<dbReference type="EMBL" id="JAUTAL010000001">
    <property type="protein sequence ID" value="MDQ1095668.1"/>
    <property type="molecule type" value="Genomic_DNA"/>
</dbReference>
<proteinExistence type="predicted"/>
<comment type="caution">
    <text evidence="1">The sequence shown here is derived from an EMBL/GenBank/DDBJ whole genome shotgun (WGS) entry which is preliminary data.</text>
</comment>
<dbReference type="RefSeq" id="WP_307446795.1">
    <property type="nucleotide sequence ID" value="NZ_JAUTAL010000001.1"/>
</dbReference>